<reference evidence="4" key="2">
    <citation type="submission" date="2020-10" db="EMBL/GenBank/DDBJ databases">
        <authorList>
            <person name="Cooper E.A."/>
            <person name="Brenton Z.W."/>
            <person name="Flinn B.S."/>
            <person name="Jenkins J."/>
            <person name="Shu S."/>
            <person name="Flowers D."/>
            <person name="Luo F."/>
            <person name="Wang Y."/>
            <person name="Xia P."/>
            <person name="Barry K."/>
            <person name="Daum C."/>
            <person name="Lipzen A."/>
            <person name="Yoshinaga Y."/>
            <person name="Schmutz J."/>
            <person name="Saski C."/>
            <person name="Vermerris W."/>
            <person name="Kresovich S."/>
        </authorList>
    </citation>
    <scope>NUCLEOTIDE SEQUENCE</scope>
</reference>
<comment type="caution">
    <text evidence="4">The sequence shown here is derived from an EMBL/GenBank/DDBJ whole genome shotgun (WGS) entry which is preliminary data.</text>
</comment>
<dbReference type="AlphaFoldDB" id="A0A921UD57"/>
<dbReference type="GO" id="GO:0008270">
    <property type="term" value="F:zinc ion binding"/>
    <property type="evidence" value="ECO:0007669"/>
    <property type="project" value="UniProtKB-KW"/>
</dbReference>
<name>A0A921UD57_SORBI</name>
<dbReference type="Proteomes" id="UP000807115">
    <property type="component" value="Chromosome 6"/>
</dbReference>
<dbReference type="GO" id="GO:0003676">
    <property type="term" value="F:nucleic acid binding"/>
    <property type="evidence" value="ECO:0007669"/>
    <property type="project" value="InterPro"/>
</dbReference>
<proteinExistence type="predicted"/>
<feature type="domain" description="CCHC-type" evidence="3">
    <location>
        <begin position="24"/>
        <end position="39"/>
    </location>
</feature>
<keyword evidence="1" id="KW-0862">Zinc</keyword>
<dbReference type="PROSITE" id="PS50158">
    <property type="entry name" value="ZF_CCHC"/>
    <property type="match status" value="1"/>
</dbReference>
<keyword evidence="1" id="KW-0479">Metal-binding</keyword>
<gene>
    <name evidence="4" type="ORF">BDA96_06G124500</name>
</gene>
<sequence length="204" mass="22438">MADLGEEKGERWCPIAYEHLPEFCYICGHIGHVDRSCSKTLGKKELAPYGRELRFIPPRKPFVHRTQGSVLSGKQCGSGSWRVGRSESGGSGGKSRSDGPSWRKDPVKEIAKVGGKKVGEEEEVTSPLKLTNSKEAGAEKAKKMLFGAKDRLGREGNNEKEGEVLADNDGIKNRVKVEARGGLDLVLGKRKGEEDGRSWMCRLR</sequence>
<protein>
    <recommendedName>
        <fullName evidence="3">CCHC-type domain-containing protein</fullName>
    </recommendedName>
</protein>
<evidence type="ECO:0000313" key="5">
    <source>
        <dbReference type="Proteomes" id="UP000807115"/>
    </source>
</evidence>
<evidence type="ECO:0000313" key="4">
    <source>
        <dbReference type="EMBL" id="KAG0526196.1"/>
    </source>
</evidence>
<keyword evidence="1" id="KW-0863">Zinc-finger</keyword>
<dbReference type="EMBL" id="CM027685">
    <property type="protein sequence ID" value="KAG0526196.1"/>
    <property type="molecule type" value="Genomic_DNA"/>
</dbReference>
<feature type="compositionally biased region" description="Basic and acidic residues" evidence="2">
    <location>
        <begin position="95"/>
        <end position="111"/>
    </location>
</feature>
<accession>A0A921UD57</accession>
<evidence type="ECO:0000256" key="2">
    <source>
        <dbReference type="SAM" id="MobiDB-lite"/>
    </source>
</evidence>
<reference evidence="4" key="1">
    <citation type="journal article" date="2019" name="BMC Genomics">
        <title>A new reference genome for Sorghum bicolor reveals high levels of sequence similarity between sweet and grain genotypes: implications for the genetics of sugar metabolism.</title>
        <authorList>
            <person name="Cooper E.A."/>
            <person name="Brenton Z.W."/>
            <person name="Flinn B.S."/>
            <person name="Jenkins J."/>
            <person name="Shu S."/>
            <person name="Flowers D."/>
            <person name="Luo F."/>
            <person name="Wang Y."/>
            <person name="Xia P."/>
            <person name="Barry K."/>
            <person name="Daum C."/>
            <person name="Lipzen A."/>
            <person name="Yoshinaga Y."/>
            <person name="Schmutz J."/>
            <person name="Saski C."/>
            <person name="Vermerris W."/>
            <person name="Kresovich S."/>
        </authorList>
    </citation>
    <scope>NUCLEOTIDE SEQUENCE</scope>
</reference>
<organism evidence="4 5">
    <name type="scientific">Sorghum bicolor</name>
    <name type="common">Sorghum</name>
    <name type="synonym">Sorghum vulgare</name>
    <dbReference type="NCBI Taxonomy" id="4558"/>
    <lineage>
        <taxon>Eukaryota</taxon>
        <taxon>Viridiplantae</taxon>
        <taxon>Streptophyta</taxon>
        <taxon>Embryophyta</taxon>
        <taxon>Tracheophyta</taxon>
        <taxon>Spermatophyta</taxon>
        <taxon>Magnoliopsida</taxon>
        <taxon>Liliopsida</taxon>
        <taxon>Poales</taxon>
        <taxon>Poaceae</taxon>
        <taxon>PACMAD clade</taxon>
        <taxon>Panicoideae</taxon>
        <taxon>Andropogonodae</taxon>
        <taxon>Andropogoneae</taxon>
        <taxon>Sorghinae</taxon>
        <taxon>Sorghum</taxon>
    </lineage>
</organism>
<dbReference type="InterPro" id="IPR025836">
    <property type="entry name" value="Zn_knuckle_CX2CX4HX4C"/>
</dbReference>
<feature type="compositionally biased region" description="Low complexity" evidence="2">
    <location>
        <begin position="77"/>
        <end position="86"/>
    </location>
</feature>
<feature type="region of interest" description="Disordered" evidence="2">
    <location>
        <begin position="64"/>
        <end position="136"/>
    </location>
</feature>
<dbReference type="Pfam" id="PF14392">
    <property type="entry name" value="zf-CCHC_4"/>
    <property type="match status" value="1"/>
</dbReference>
<dbReference type="InterPro" id="IPR001878">
    <property type="entry name" value="Znf_CCHC"/>
</dbReference>
<evidence type="ECO:0000256" key="1">
    <source>
        <dbReference type="PROSITE-ProRule" id="PRU00047"/>
    </source>
</evidence>
<evidence type="ECO:0000259" key="3">
    <source>
        <dbReference type="PROSITE" id="PS50158"/>
    </source>
</evidence>